<dbReference type="InterPro" id="IPR036196">
    <property type="entry name" value="Ptyr_pPase_sf"/>
</dbReference>
<proteinExistence type="inferred from homology"/>
<dbReference type="PANTHER" id="PTHR47439">
    <property type="entry name" value="LOW MOLECULAR WEIGHT PHOSPHOTYROSINE PROTEIN PHOSPHATASE-RELATED"/>
    <property type="match status" value="1"/>
</dbReference>
<dbReference type="EMBL" id="CWGJ01000026">
    <property type="protein sequence ID" value="CRX39255.1"/>
    <property type="molecule type" value="Genomic_DNA"/>
</dbReference>
<dbReference type="AlphaFoldDB" id="A0A0H5E7E3"/>
<feature type="domain" description="Phosphotyrosine protein phosphatase I" evidence="4">
    <location>
        <begin position="3"/>
        <end position="150"/>
    </location>
</feature>
<evidence type="ECO:0000256" key="2">
    <source>
        <dbReference type="ARBA" id="ARBA00022801"/>
    </source>
</evidence>
<evidence type="ECO:0000256" key="1">
    <source>
        <dbReference type="ARBA" id="ARBA00011063"/>
    </source>
</evidence>
<dbReference type="Pfam" id="PF01451">
    <property type="entry name" value="LMWPc"/>
    <property type="match status" value="1"/>
</dbReference>
<dbReference type="CDD" id="cd16343">
    <property type="entry name" value="LMWPTP"/>
    <property type="match status" value="1"/>
</dbReference>
<dbReference type="SUPFAM" id="SSF52788">
    <property type="entry name" value="Phosphotyrosine protein phosphatases I"/>
    <property type="match status" value="1"/>
</dbReference>
<feature type="active site" description="Nucleophile" evidence="3">
    <location>
        <position position="9"/>
    </location>
</feature>
<sequence>MARSVLFVCLGNICRSPAGEEILRHFARDRGLDIRVESCGIGDWHAGQLPDSRMRAAASDRGFTLSSRAKQFQPRYFDEFDLILAMDREVLKDLYKFAKTVEHKAKVHLATAFSTSYKDQDVPDPYYGGRADFELVLDMMEDVCEELIVKKMGS</sequence>
<organism evidence="5 6">
    <name type="scientific">Estrella lausannensis</name>
    <dbReference type="NCBI Taxonomy" id="483423"/>
    <lineage>
        <taxon>Bacteria</taxon>
        <taxon>Pseudomonadati</taxon>
        <taxon>Chlamydiota</taxon>
        <taxon>Chlamydiia</taxon>
        <taxon>Parachlamydiales</taxon>
        <taxon>Candidatus Criblamydiaceae</taxon>
        <taxon>Estrella</taxon>
    </lineage>
</organism>
<dbReference type="PANTHER" id="PTHR47439:SF1">
    <property type="entry name" value="ACID PHOSPHATASE"/>
    <property type="match status" value="1"/>
</dbReference>
<reference evidence="6" key="1">
    <citation type="submission" date="2015-06" db="EMBL/GenBank/DDBJ databases">
        <authorList>
            <person name="Bertelli C."/>
        </authorList>
    </citation>
    <scope>NUCLEOTIDE SEQUENCE [LARGE SCALE GENOMIC DNA]</scope>
    <source>
        <strain evidence="6">CRIB-30</strain>
    </source>
</reference>
<gene>
    <name evidence="5" type="ORF">ELAC_1931</name>
</gene>
<dbReference type="InterPro" id="IPR023485">
    <property type="entry name" value="Ptyr_pPase"/>
</dbReference>
<evidence type="ECO:0000256" key="3">
    <source>
        <dbReference type="PIRSR" id="PIRSR617867-1"/>
    </source>
</evidence>
<keyword evidence="6" id="KW-1185">Reference proteome</keyword>
<evidence type="ECO:0000313" key="6">
    <source>
        <dbReference type="Proteomes" id="UP000220251"/>
    </source>
</evidence>
<dbReference type="Gene3D" id="3.40.50.2300">
    <property type="match status" value="1"/>
</dbReference>
<keyword evidence="2" id="KW-0378">Hydrolase</keyword>
<comment type="similarity">
    <text evidence="1">Belongs to the low molecular weight phosphotyrosine protein phosphatase family.</text>
</comment>
<accession>A0A0H5E7E3</accession>
<protein>
    <submittedName>
        <fullName evidence="5">Low molecular weight protein-tyrosine-phosphatase</fullName>
    </submittedName>
</protein>
<dbReference type="PRINTS" id="PR00719">
    <property type="entry name" value="LMWPTPASE"/>
</dbReference>
<dbReference type="InterPro" id="IPR052995">
    <property type="entry name" value="LMW-PTP"/>
</dbReference>
<feature type="active site" description="Proton donor" evidence="3">
    <location>
        <position position="124"/>
    </location>
</feature>
<name>A0A0H5E7E3_9BACT</name>
<dbReference type="SMART" id="SM00226">
    <property type="entry name" value="LMWPc"/>
    <property type="match status" value="1"/>
</dbReference>
<feature type="active site" evidence="3">
    <location>
        <position position="15"/>
    </location>
</feature>
<dbReference type="GO" id="GO:0004725">
    <property type="term" value="F:protein tyrosine phosphatase activity"/>
    <property type="evidence" value="ECO:0007669"/>
    <property type="project" value="InterPro"/>
</dbReference>
<dbReference type="Proteomes" id="UP000220251">
    <property type="component" value="Unassembled WGS sequence"/>
</dbReference>
<dbReference type="InterPro" id="IPR017867">
    <property type="entry name" value="Tyr_phospatase_low_mol_wt"/>
</dbReference>
<evidence type="ECO:0000313" key="5">
    <source>
        <dbReference type="EMBL" id="CRX39255.1"/>
    </source>
</evidence>
<evidence type="ECO:0000259" key="4">
    <source>
        <dbReference type="SMART" id="SM00226"/>
    </source>
</evidence>